<dbReference type="EMBL" id="MU004230">
    <property type="protein sequence ID" value="KAF2675477.1"/>
    <property type="molecule type" value="Genomic_DNA"/>
</dbReference>
<evidence type="ECO:0000313" key="2">
    <source>
        <dbReference type="Proteomes" id="UP000799302"/>
    </source>
</evidence>
<evidence type="ECO:0000313" key="1">
    <source>
        <dbReference type="EMBL" id="KAF2675477.1"/>
    </source>
</evidence>
<keyword evidence="2" id="KW-1185">Reference proteome</keyword>
<gene>
    <name evidence="1" type="ORF">BT63DRAFT_39243</name>
</gene>
<protein>
    <submittedName>
        <fullName evidence="1">Uncharacterized protein</fullName>
    </submittedName>
</protein>
<name>A0A6A6UVP0_9PEZI</name>
<dbReference type="AlphaFoldDB" id="A0A6A6UVP0"/>
<proteinExistence type="predicted"/>
<organism evidence="1 2">
    <name type="scientific">Microthyrium microscopicum</name>
    <dbReference type="NCBI Taxonomy" id="703497"/>
    <lineage>
        <taxon>Eukaryota</taxon>
        <taxon>Fungi</taxon>
        <taxon>Dikarya</taxon>
        <taxon>Ascomycota</taxon>
        <taxon>Pezizomycotina</taxon>
        <taxon>Dothideomycetes</taxon>
        <taxon>Dothideomycetes incertae sedis</taxon>
        <taxon>Microthyriales</taxon>
        <taxon>Microthyriaceae</taxon>
        <taxon>Microthyrium</taxon>
    </lineage>
</organism>
<dbReference type="Proteomes" id="UP000799302">
    <property type="component" value="Unassembled WGS sequence"/>
</dbReference>
<reference evidence="1" key="1">
    <citation type="journal article" date="2020" name="Stud. Mycol.">
        <title>101 Dothideomycetes genomes: a test case for predicting lifestyles and emergence of pathogens.</title>
        <authorList>
            <person name="Haridas S."/>
            <person name="Albert R."/>
            <person name="Binder M."/>
            <person name="Bloem J."/>
            <person name="Labutti K."/>
            <person name="Salamov A."/>
            <person name="Andreopoulos B."/>
            <person name="Baker S."/>
            <person name="Barry K."/>
            <person name="Bills G."/>
            <person name="Bluhm B."/>
            <person name="Cannon C."/>
            <person name="Castanera R."/>
            <person name="Culley D."/>
            <person name="Daum C."/>
            <person name="Ezra D."/>
            <person name="Gonzalez J."/>
            <person name="Henrissat B."/>
            <person name="Kuo A."/>
            <person name="Liang C."/>
            <person name="Lipzen A."/>
            <person name="Lutzoni F."/>
            <person name="Magnuson J."/>
            <person name="Mondo S."/>
            <person name="Nolan M."/>
            <person name="Ohm R."/>
            <person name="Pangilinan J."/>
            <person name="Park H.-J."/>
            <person name="Ramirez L."/>
            <person name="Alfaro M."/>
            <person name="Sun H."/>
            <person name="Tritt A."/>
            <person name="Yoshinaga Y."/>
            <person name="Zwiers L.-H."/>
            <person name="Turgeon B."/>
            <person name="Goodwin S."/>
            <person name="Spatafora J."/>
            <person name="Crous P."/>
            <person name="Grigoriev I."/>
        </authorList>
    </citation>
    <scope>NUCLEOTIDE SEQUENCE</scope>
    <source>
        <strain evidence="1">CBS 115976</strain>
    </source>
</reference>
<accession>A0A6A6UVP0</accession>
<sequence length="187" mass="20881">MVTSSYSYAHDGTYPAGPLTTPFVPSNTLCNNASYQPYTYTQCMPPNFSTYRYYAGYYSPAICPSNWTPAGQPGLGFGPTIEQTETATVCCPSGYSYSPGVGTNYAYNYDYCSSIVVPTTTASVSTKTYTYNYTPGVTSYYTATYTDTYNDYYTTTALAYAIQIRWASSDLSLLLRRFFIRRWRPPS</sequence>
<dbReference type="OrthoDB" id="4770059at2759"/>